<evidence type="ECO:0000313" key="2">
    <source>
        <dbReference type="EMBL" id="GEO97083.1"/>
    </source>
</evidence>
<gene>
    <name evidence="2" type="ORF">KTU01_32060</name>
</gene>
<dbReference type="SUPFAM" id="SSF141130">
    <property type="entry name" value="Acetamidase/Formamidase-like"/>
    <property type="match status" value="1"/>
</dbReference>
<reference evidence="2 3" key="1">
    <citation type="submission" date="2019-07" db="EMBL/GenBank/DDBJ databases">
        <title>Whole genome shotgun sequence of Kocuria turfanensis NBRC 107627.</title>
        <authorList>
            <person name="Hosoyama A."/>
            <person name="Uohara A."/>
            <person name="Ohji S."/>
            <person name="Ichikawa N."/>
        </authorList>
    </citation>
    <scope>NUCLEOTIDE SEQUENCE [LARGE SCALE GENOMIC DNA]</scope>
    <source>
        <strain evidence="2 3">NBRC 107627</strain>
    </source>
</reference>
<comment type="caution">
    <text evidence="2">The sequence shown here is derived from an EMBL/GenBank/DDBJ whole genome shotgun (WGS) entry which is preliminary data.</text>
</comment>
<dbReference type="GO" id="GO:0016811">
    <property type="term" value="F:hydrolase activity, acting on carbon-nitrogen (but not peptide) bonds, in linear amides"/>
    <property type="evidence" value="ECO:0007669"/>
    <property type="project" value="InterPro"/>
</dbReference>
<evidence type="ECO:0008006" key="4">
    <source>
        <dbReference type="Google" id="ProtNLM"/>
    </source>
</evidence>
<keyword evidence="3" id="KW-1185">Reference proteome</keyword>
<evidence type="ECO:0000256" key="1">
    <source>
        <dbReference type="SAM" id="MobiDB-lite"/>
    </source>
</evidence>
<evidence type="ECO:0000313" key="3">
    <source>
        <dbReference type="Proteomes" id="UP000321103"/>
    </source>
</evidence>
<organism evidence="2 3">
    <name type="scientific">Kocuria turfanensis</name>
    <dbReference type="NCBI Taxonomy" id="388357"/>
    <lineage>
        <taxon>Bacteria</taxon>
        <taxon>Bacillati</taxon>
        <taxon>Actinomycetota</taxon>
        <taxon>Actinomycetes</taxon>
        <taxon>Micrococcales</taxon>
        <taxon>Micrococcaceae</taxon>
        <taxon>Kocuria</taxon>
    </lineage>
</organism>
<accession>A0A512IH88</accession>
<dbReference type="PANTHER" id="PTHR31891:SF1">
    <property type="entry name" value="FORMAMIDASE C869.04-RELATED"/>
    <property type="match status" value="1"/>
</dbReference>
<dbReference type="STRING" id="388357.GCA_001580365_02035"/>
<dbReference type="InterPro" id="IPR004304">
    <property type="entry name" value="FmdA_AmdA"/>
</dbReference>
<feature type="region of interest" description="Disordered" evidence="1">
    <location>
        <begin position="1"/>
        <end position="89"/>
    </location>
</feature>
<sequence length="283" mass="29367">MTEHAGPGPAPSLPHARRPALRVVGGTAVEPAGTEEERARARAAAARAAHPSSGIGVPRFRRPEPAATVPGAPDVPSATVPDPGQERPEDIPALDGAGPHLATGRAFLAAARPGDVLRVEVLGLAGGSAPLESGCTAYLPVRTQGTAFCPRELCRALGSAEEDPRGSFRLTVCPAGTQDLPSVAHRHPFAETDEHWIVVGHSRVEAPEEPAGQVGAGDGERSFCMTTAMHRAVSAGVEFLQRDRGLDRPIAHAYLSATAQFAVTRLGDGTVGAHGRIRKADFA</sequence>
<dbReference type="Proteomes" id="UP000321103">
    <property type="component" value="Unassembled WGS sequence"/>
</dbReference>
<dbReference type="PANTHER" id="PTHR31891">
    <property type="entry name" value="FORMAMIDASE C869.04-RELATED"/>
    <property type="match status" value="1"/>
</dbReference>
<protein>
    <recommendedName>
        <fullName evidence="4">Acetamidase</fullName>
    </recommendedName>
</protein>
<dbReference type="Gene3D" id="3.10.28.20">
    <property type="entry name" value="Acetamidase/Formamidase-like domains"/>
    <property type="match status" value="1"/>
</dbReference>
<dbReference type="RefSeq" id="WP_062735652.1">
    <property type="nucleotide sequence ID" value="NZ_BJZS01000105.1"/>
</dbReference>
<dbReference type="EMBL" id="BJZS01000105">
    <property type="protein sequence ID" value="GEO97083.1"/>
    <property type="molecule type" value="Genomic_DNA"/>
</dbReference>
<name>A0A512IH88_9MICC</name>
<proteinExistence type="predicted"/>
<dbReference type="AlphaFoldDB" id="A0A512IH88"/>